<dbReference type="Gene3D" id="2.30.40.10">
    <property type="entry name" value="Urease, subunit C, domain 1"/>
    <property type="match status" value="1"/>
</dbReference>
<dbReference type="RefSeq" id="WP_029632927.1">
    <property type="nucleotide sequence ID" value="NZ_JACJTA010000076.1"/>
</dbReference>
<comment type="caution">
    <text evidence="3">The sequence shown here is derived from an EMBL/GenBank/DDBJ whole genome shotgun (WGS) entry which is preliminary data.</text>
</comment>
<feature type="domain" description="Amidohydrolase-related" evidence="2">
    <location>
        <begin position="49"/>
        <end position="418"/>
    </location>
</feature>
<evidence type="ECO:0000313" key="3">
    <source>
        <dbReference type="EMBL" id="MBD2607882.1"/>
    </source>
</evidence>
<evidence type="ECO:0000313" key="4">
    <source>
        <dbReference type="Proteomes" id="UP000660380"/>
    </source>
</evidence>
<dbReference type="Proteomes" id="UP000660380">
    <property type="component" value="Unassembled WGS sequence"/>
</dbReference>
<protein>
    <submittedName>
        <fullName evidence="3">Amidohydrolase</fullName>
    </submittedName>
</protein>
<gene>
    <name evidence="3" type="ORF">H6G81_26020</name>
</gene>
<proteinExistence type="predicted"/>
<dbReference type="Pfam" id="PF01979">
    <property type="entry name" value="Amidohydro_1"/>
    <property type="match status" value="1"/>
</dbReference>
<dbReference type="PANTHER" id="PTHR43794:SF11">
    <property type="entry name" value="AMIDOHYDROLASE-RELATED DOMAIN-CONTAINING PROTEIN"/>
    <property type="match status" value="1"/>
</dbReference>
<sequence>MDLTIINVLIPVENGYDTVDVQVVDNAIAAISPGIDGTAMAIDGKNKLLLPGFVNAHTHSSEMWQRGIMSVFPLELWLAELYDFAPLDIEKVYLSALGTAVETLLSGGTTIVDHLILIPGKELETIATAVRAYKEVGIRAFVAPLIQDESLTAGIPSGESEQTHEPYFRSTQATLEIISQAVKQFHRPDEGIYIVTAPTGIQLCSDALFTGCIELSEKYNLCRHSHLLETKAQEKLAQEKYGCSAVEHLKRIGYLGDRTSLAHCVHLTEADITILAETKSTVVHNPLSNLRLGSGIAPILKYLQAGVNVTFGCDGSSSNDSQDLLETIKMGSILHNVTDFDYQHWITPRQAVEMASNGGAKGLNIADEIGSLAVGKKADLVMYDLTSLSLLPRTDPIGLLVLGRPTNVVNSVWVNGKQIVADGKVTTIDVDNLRQELFNHSQWQTTRKSQTVAQIETHYRTVMGLS</sequence>
<dbReference type="InterPro" id="IPR011059">
    <property type="entry name" value="Metal-dep_hydrolase_composite"/>
</dbReference>
<keyword evidence="4" id="KW-1185">Reference proteome</keyword>
<evidence type="ECO:0000256" key="1">
    <source>
        <dbReference type="ARBA" id="ARBA00022801"/>
    </source>
</evidence>
<dbReference type="CDD" id="cd01298">
    <property type="entry name" value="ATZ_TRZ_like"/>
    <property type="match status" value="1"/>
</dbReference>
<dbReference type="SUPFAM" id="SSF51556">
    <property type="entry name" value="Metallo-dependent hydrolases"/>
    <property type="match status" value="1"/>
</dbReference>
<dbReference type="InterPro" id="IPR050287">
    <property type="entry name" value="MTA/SAH_deaminase"/>
</dbReference>
<accession>A0ABR8GXE4</accession>
<reference evidence="3 4" key="1">
    <citation type="journal article" date="2020" name="ISME J.">
        <title>Comparative genomics reveals insights into cyanobacterial evolution and habitat adaptation.</title>
        <authorList>
            <person name="Chen M.Y."/>
            <person name="Teng W.K."/>
            <person name="Zhao L."/>
            <person name="Hu C.X."/>
            <person name="Zhou Y.K."/>
            <person name="Han B.P."/>
            <person name="Song L.R."/>
            <person name="Shu W.S."/>
        </authorList>
    </citation>
    <scope>NUCLEOTIDE SEQUENCE [LARGE SCALE GENOMIC DNA]</scope>
    <source>
        <strain evidence="3 4">FACHB-248</strain>
    </source>
</reference>
<dbReference type="PANTHER" id="PTHR43794">
    <property type="entry name" value="AMINOHYDROLASE SSNA-RELATED"/>
    <property type="match status" value="1"/>
</dbReference>
<dbReference type="InterPro" id="IPR032466">
    <property type="entry name" value="Metal_Hydrolase"/>
</dbReference>
<dbReference type="EMBL" id="JACJTA010000076">
    <property type="protein sequence ID" value="MBD2607882.1"/>
    <property type="molecule type" value="Genomic_DNA"/>
</dbReference>
<keyword evidence="1" id="KW-0378">Hydrolase</keyword>
<name>A0ABR8GXE4_9CYAN</name>
<organism evidence="3 4">
    <name type="scientific">Scytonema hofmannii FACHB-248</name>
    <dbReference type="NCBI Taxonomy" id="1842502"/>
    <lineage>
        <taxon>Bacteria</taxon>
        <taxon>Bacillati</taxon>
        <taxon>Cyanobacteriota</taxon>
        <taxon>Cyanophyceae</taxon>
        <taxon>Nostocales</taxon>
        <taxon>Scytonemataceae</taxon>
        <taxon>Scytonema</taxon>
    </lineage>
</organism>
<dbReference type="InterPro" id="IPR006680">
    <property type="entry name" value="Amidohydro-rel"/>
</dbReference>
<dbReference type="SUPFAM" id="SSF51338">
    <property type="entry name" value="Composite domain of metallo-dependent hydrolases"/>
    <property type="match status" value="2"/>
</dbReference>
<evidence type="ECO:0000259" key="2">
    <source>
        <dbReference type="Pfam" id="PF01979"/>
    </source>
</evidence>
<dbReference type="Gene3D" id="3.20.20.140">
    <property type="entry name" value="Metal-dependent hydrolases"/>
    <property type="match status" value="1"/>
</dbReference>